<accession>A0A8C4NAE4</accession>
<dbReference type="PANTHER" id="PTHR12025:SF15">
    <property type="entry name" value="VASCULAR ENDOTHELIAL GROWTH FACTOR C-LIKE ISOFORM X1"/>
    <property type="match status" value="1"/>
</dbReference>
<reference evidence="6" key="2">
    <citation type="submission" date="2025-09" db="UniProtKB">
        <authorList>
            <consortium name="Ensembl"/>
        </authorList>
    </citation>
    <scope>IDENTIFICATION</scope>
</reference>
<dbReference type="Proteomes" id="UP000694388">
    <property type="component" value="Unplaced"/>
</dbReference>
<keyword evidence="1 3" id="KW-0339">Growth factor</keyword>
<keyword evidence="7" id="KW-1185">Reference proteome</keyword>
<dbReference type="GO" id="GO:0005172">
    <property type="term" value="F:vascular endothelial growth factor receptor binding"/>
    <property type="evidence" value="ECO:0007669"/>
    <property type="project" value="TreeGrafter"/>
</dbReference>
<reference evidence="6" key="1">
    <citation type="submission" date="2025-08" db="UniProtKB">
        <authorList>
            <consortium name="Ensembl"/>
        </authorList>
    </citation>
    <scope>IDENTIFICATION</scope>
</reference>
<evidence type="ECO:0000259" key="5">
    <source>
        <dbReference type="PROSITE" id="PS50278"/>
    </source>
</evidence>
<feature type="domain" description="Platelet-derived growth factor (PDGF) family profile" evidence="5">
    <location>
        <begin position="31"/>
        <end position="122"/>
    </location>
</feature>
<dbReference type="InterPro" id="IPR050507">
    <property type="entry name" value="PDGF/VEGF_growth_factor"/>
</dbReference>
<dbReference type="Pfam" id="PF00341">
    <property type="entry name" value="PDGF"/>
    <property type="match status" value="1"/>
</dbReference>
<dbReference type="SUPFAM" id="SSF57501">
    <property type="entry name" value="Cystine-knot cytokines"/>
    <property type="match status" value="1"/>
</dbReference>
<dbReference type="GO" id="GO:0042056">
    <property type="term" value="F:chemoattractant activity"/>
    <property type="evidence" value="ECO:0007669"/>
    <property type="project" value="TreeGrafter"/>
</dbReference>
<keyword evidence="4" id="KW-0732">Signal</keyword>
<dbReference type="Gene3D" id="2.10.90.10">
    <property type="entry name" value="Cystine-knot cytokines"/>
    <property type="match status" value="1"/>
</dbReference>
<dbReference type="GO" id="GO:0016020">
    <property type="term" value="C:membrane"/>
    <property type="evidence" value="ECO:0007669"/>
    <property type="project" value="InterPro"/>
</dbReference>
<dbReference type="OMA" id="TEYPHES"/>
<dbReference type="GO" id="GO:0001666">
    <property type="term" value="P:response to hypoxia"/>
    <property type="evidence" value="ECO:0007669"/>
    <property type="project" value="TreeGrafter"/>
</dbReference>
<dbReference type="InterPro" id="IPR000072">
    <property type="entry name" value="PDGF/VEGF_dom"/>
</dbReference>
<dbReference type="GO" id="GO:0038084">
    <property type="term" value="P:vascular endothelial growth factor signaling pathway"/>
    <property type="evidence" value="ECO:0007669"/>
    <property type="project" value="TreeGrafter"/>
</dbReference>
<dbReference type="GO" id="GO:0060754">
    <property type="term" value="P:positive regulation of mast cell chemotaxis"/>
    <property type="evidence" value="ECO:0007669"/>
    <property type="project" value="TreeGrafter"/>
</dbReference>
<dbReference type="GO" id="GO:0045766">
    <property type="term" value="P:positive regulation of angiogenesis"/>
    <property type="evidence" value="ECO:0007669"/>
    <property type="project" value="TreeGrafter"/>
</dbReference>
<proteinExistence type="inferred from homology"/>
<dbReference type="GO" id="GO:0050930">
    <property type="term" value="P:induction of positive chemotaxis"/>
    <property type="evidence" value="ECO:0007669"/>
    <property type="project" value="TreeGrafter"/>
</dbReference>
<evidence type="ECO:0000256" key="3">
    <source>
        <dbReference type="RuleBase" id="RU003818"/>
    </source>
</evidence>
<dbReference type="AlphaFoldDB" id="A0A8C4NAE4"/>
<dbReference type="GO" id="GO:0001938">
    <property type="term" value="P:positive regulation of endothelial cell proliferation"/>
    <property type="evidence" value="ECO:0007669"/>
    <property type="project" value="TreeGrafter"/>
</dbReference>
<feature type="signal peptide" evidence="4">
    <location>
        <begin position="1"/>
        <end position="17"/>
    </location>
</feature>
<evidence type="ECO:0000256" key="1">
    <source>
        <dbReference type="ARBA" id="ARBA00023030"/>
    </source>
</evidence>
<organism evidence="6 7">
    <name type="scientific">Eptatretus burgeri</name>
    <name type="common">Inshore hagfish</name>
    <dbReference type="NCBI Taxonomy" id="7764"/>
    <lineage>
        <taxon>Eukaryota</taxon>
        <taxon>Metazoa</taxon>
        <taxon>Chordata</taxon>
        <taxon>Craniata</taxon>
        <taxon>Vertebrata</taxon>
        <taxon>Cyclostomata</taxon>
        <taxon>Myxini</taxon>
        <taxon>Myxiniformes</taxon>
        <taxon>Myxinidae</taxon>
        <taxon>Eptatretinae</taxon>
        <taxon>Eptatretus</taxon>
    </lineage>
</organism>
<dbReference type="GO" id="GO:0048010">
    <property type="term" value="P:vascular endothelial growth factor receptor signaling pathway"/>
    <property type="evidence" value="ECO:0007669"/>
    <property type="project" value="TreeGrafter"/>
</dbReference>
<dbReference type="PANTHER" id="PTHR12025">
    <property type="entry name" value="VASCULAR ENDOTHELIAL GROWTH FACTOR"/>
    <property type="match status" value="1"/>
</dbReference>
<evidence type="ECO:0000256" key="2">
    <source>
        <dbReference type="ARBA" id="ARBA00023157"/>
    </source>
</evidence>
<evidence type="ECO:0000313" key="7">
    <source>
        <dbReference type="Proteomes" id="UP000694388"/>
    </source>
</evidence>
<dbReference type="Ensembl" id="ENSEBUT00000005231.1">
    <property type="protein sequence ID" value="ENSEBUP00000004792.1"/>
    <property type="gene ID" value="ENSEBUG00000003333.1"/>
</dbReference>
<evidence type="ECO:0000256" key="4">
    <source>
        <dbReference type="SAM" id="SignalP"/>
    </source>
</evidence>
<dbReference type="GeneTree" id="ENSGT01030000239814"/>
<protein>
    <recommendedName>
        <fullName evidence="5">Platelet-derived growth factor (PDGF) family profile domain-containing protein</fullName>
    </recommendedName>
</protein>
<dbReference type="PROSITE" id="PS50278">
    <property type="entry name" value="PDGF_2"/>
    <property type="match status" value="1"/>
</dbReference>
<keyword evidence="2" id="KW-1015">Disulfide bond</keyword>
<evidence type="ECO:0000313" key="6">
    <source>
        <dbReference type="Ensembl" id="ENSEBUP00000004792.1"/>
    </source>
</evidence>
<dbReference type="GO" id="GO:0002040">
    <property type="term" value="P:sprouting angiogenesis"/>
    <property type="evidence" value="ECO:0007669"/>
    <property type="project" value="TreeGrafter"/>
</dbReference>
<feature type="chain" id="PRO_5034209706" description="Platelet-derived growth factor (PDGF) family profile domain-containing protein" evidence="4">
    <location>
        <begin position="18"/>
        <end position="163"/>
    </location>
</feature>
<sequence>MHPAFLILVLLTPAVETMSVSAWDSPSSANEVMEFKDAIRLTQCQPRDAIVDVATEYPHESSFTFRPSGVPVRRCGGCCTDHQRECIAVESRNVSVELFKTSFKKAQFVVMSFALHTNCKCRCKPCLKPNFVLDTKTCACTCNITCRHKQVPNRHCRCEKVRR</sequence>
<name>A0A8C4NAE4_EPTBU</name>
<dbReference type="InterPro" id="IPR029034">
    <property type="entry name" value="Cystine-knot_cytokine"/>
</dbReference>
<comment type="similarity">
    <text evidence="3">Belongs to the PDGF/VEGF growth factor family.</text>
</comment>
<dbReference type="GO" id="GO:0005615">
    <property type="term" value="C:extracellular space"/>
    <property type="evidence" value="ECO:0007669"/>
    <property type="project" value="TreeGrafter"/>
</dbReference>
<dbReference type="SMART" id="SM00141">
    <property type="entry name" value="PDGF"/>
    <property type="match status" value="1"/>
</dbReference>
<dbReference type="GO" id="GO:0008083">
    <property type="term" value="F:growth factor activity"/>
    <property type="evidence" value="ECO:0007669"/>
    <property type="project" value="UniProtKB-KW"/>
</dbReference>